<comment type="caution">
    <text evidence="4">The sequence shown here is derived from an EMBL/GenBank/DDBJ whole genome shotgun (WGS) entry which is preliminary data.</text>
</comment>
<dbReference type="SUPFAM" id="SSF47413">
    <property type="entry name" value="lambda repressor-like DNA-binding domains"/>
    <property type="match status" value="1"/>
</dbReference>
<proteinExistence type="predicted"/>
<dbReference type="Pfam" id="PF01381">
    <property type="entry name" value="HTH_3"/>
    <property type="match status" value="1"/>
</dbReference>
<dbReference type="InterPro" id="IPR050807">
    <property type="entry name" value="TransReg_Diox_bact_type"/>
</dbReference>
<dbReference type="RefSeq" id="WP_021282536.1">
    <property type="nucleotide sequence ID" value="NZ_JAGGLL010000050.1"/>
</dbReference>
<name>A0ABS4K8K5_9CLOT</name>
<keyword evidence="5" id="KW-1185">Reference proteome</keyword>
<dbReference type="SUPFAM" id="SSF48452">
    <property type="entry name" value="TPR-like"/>
    <property type="match status" value="2"/>
</dbReference>
<dbReference type="EMBL" id="JAGGLL010000050">
    <property type="protein sequence ID" value="MBP2024119.1"/>
    <property type="molecule type" value="Genomic_DNA"/>
</dbReference>
<evidence type="ECO:0000313" key="4">
    <source>
        <dbReference type="EMBL" id="MBP2024119.1"/>
    </source>
</evidence>
<evidence type="ECO:0000256" key="1">
    <source>
        <dbReference type="ARBA" id="ARBA00023125"/>
    </source>
</evidence>
<evidence type="ECO:0000259" key="3">
    <source>
        <dbReference type="PROSITE" id="PS50943"/>
    </source>
</evidence>
<gene>
    <name evidence="4" type="ORF">J2Z44_003974</name>
</gene>
<feature type="coiled-coil region" evidence="2">
    <location>
        <begin position="329"/>
        <end position="356"/>
    </location>
</feature>
<dbReference type="PANTHER" id="PTHR46797:SF1">
    <property type="entry name" value="METHYLPHOSPHONATE SYNTHASE"/>
    <property type="match status" value="1"/>
</dbReference>
<keyword evidence="2" id="KW-0175">Coiled coil</keyword>
<dbReference type="Gene3D" id="1.25.40.10">
    <property type="entry name" value="Tetratricopeptide repeat domain"/>
    <property type="match status" value="2"/>
</dbReference>
<dbReference type="InterPro" id="IPR001387">
    <property type="entry name" value="Cro/C1-type_HTH"/>
</dbReference>
<sequence length="437" mass="50208">MKILSLGEKIKLRRKELNLTLKNLAGDRITAGQISLVESGKSNPSMDLLEYLATTLNVSVEYLMETEETQADKICKYYENIAESNILNCELGQAEKNIETSLFYADKYGLEIRKAKNLYFKAIIYEKKKDSALAQQFLLTANSFFIKNNLSEDVINTFILLGRITLNLKAYHSAYSYFQQAEKVFQDSNLGDDFLIGQIYYYIGCTFFKLGIIEKAIKYSYLAEEKFKKIDDKKAYAASLMDLSKGFAEKGDMQSAILYSEKSMKIYREISNTSYIGDIENDMGKLFSEFDDLNESFNHLFKAKDIREKAHDNKIVETLCNICENYIKLKDEKGSKEILNKILDQLENSSDKNERTLCNYYLLKYRVELLEGKLSEAENTLIQTLNFVTKMGYKKESAEIAIILGKFYIDNGRDNEAAKYLNDGVKALNDLNILKDF</sequence>
<dbReference type="InterPro" id="IPR011990">
    <property type="entry name" value="TPR-like_helical_dom_sf"/>
</dbReference>
<dbReference type="Gene3D" id="1.10.260.40">
    <property type="entry name" value="lambda repressor-like DNA-binding domains"/>
    <property type="match status" value="1"/>
</dbReference>
<keyword evidence="1" id="KW-0238">DNA-binding</keyword>
<evidence type="ECO:0000256" key="2">
    <source>
        <dbReference type="SAM" id="Coils"/>
    </source>
</evidence>
<dbReference type="CDD" id="cd00093">
    <property type="entry name" value="HTH_XRE"/>
    <property type="match status" value="1"/>
</dbReference>
<dbReference type="Proteomes" id="UP001519308">
    <property type="component" value="Unassembled WGS sequence"/>
</dbReference>
<organism evidence="4 5">
    <name type="scientific">Clostridium punense</name>
    <dbReference type="NCBI Taxonomy" id="1054297"/>
    <lineage>
        <taxon>Bacteria</taxon>
        <taxon>Bacillati</taxon>
        <taxon>Bacillota</taxon>
        <taxon>Clostridia</taxon>
        <taxon>Eubacteriales</taxon>
        <taxon>Clostridiaceae</taxon>
        <taxon>Clostridium</taxon>
    </lineage>
</organism>
<protein>
    <submittedName>
        <fullName evidence="4">Transcriptional regulator with XRE-family HTH domain</fullName>
    </submittedName>
</protein>
<reference evidence="4 5" key="1">
    <citation type="submission" date="2021-03" db="EMBL/GenBank/DDBJ databases">
        <title>Genomic Encyclopedia of Type Strains, Phase IV (KMG-IV): sequencing the most valuable type-strain genomes for metagenomic binning, comparative biology and taxonomic classification.</title>
        <authorList>
            <person name="Goeker M."/>
        </authorList>
    </citation>
    <scope>NUCLEOTIDE SEQUENCE [LARGE SCALE GENOMIC DNA]</scope>
    <source>
        <strain evidence="4 5">DSM 28650</strain>
    </source>
</reference>
<dbReference type="SMART" id="SM00530">
    <property type="entry name" value="HTH_XRE"/>
    <property type="match status" value="1"/>
</dbReference>
<accession>A0ABS4K8K5</accession>
<dbReference type="PANTHER" id="PTHR46797">
    <property type="entry name" value="HTH-TYPE TRANSCRIPTIONAL REGULATOR"/>
    <property type="match status" value="1"/>
</dbReference>
<dbReference type="InterPro" id="IPR010982">
    <property type="entry name" value="Lambda_DNA-bd_dom_sf"/>
</dbReference>
<dbReference type="PROSITE" id="PS50943">
    <property type="entry name" value="HTH_CROC1"/>
    <property type="match status" value="1"/>
</dbReference>
<feature type="domain" description="HTH cro/C1-type" evidence="3">
    <location>
        <begin position="10"/>
        <end position="63"/>
    </location>
</feature>
<evidence type="ECO:0000313" key="5">
    <source>
        <dbReference type="Proteomes" id="UP001519308"/>
    </source>
</evidence>